<evidence type="ECO:0000313" key="4">
    <source>
        <dbReference type="Proteomes" id="UP000799777"/>
    </source>
</evidence>
<sequence length="172" mass="19398">MGLFSSSKIPQPPLPDIAIHLYSPAEKVFRPDEFVSGHVSFTPIIPIVSRALETSLFGKSLVWYRTSSSSESSTDYYHWRDNAPLFEVTTNLLPSSRKPTTLEVGETYIYPFSFRFPAGTGNSRIGQYKKTDDERWTVGPHDLPPSFDTREQNHCGKNGTGKEPNYSKIEYG</sequence>
<dbReference type="OrthoDB" id="3892815at2759"/>
<organism evidence="3 4">
    <name type="scientific">Setomelanomma holmii</name>
    <dbReference type="NCBI Taxonomy" id="210430"/>
    <lineage>
        <taxon>Eukaryota</taxon>
        <taxon>Fungi</taxon>
        <taxon>Dikarya</taxon>
        <taxon>Ascomycota</taxon>
        <taxon>Pezizomycotina</taxon>
        <taxon>Dothideomycetes</taxon>
        <taxon>Pleosporomycetidae</taxon>
        <taxon>Pleosporales</taxon>
        <taxon>Pleosporineae</taxon>
        <taxon>Phaeosphaeriaceae</taxon>
        <taxon>Setomelanomma</taxon>
    </lineage>
</organism>
<reference evidence="3" key="1">
    <citation type="journal article" date="2020" name="Stud. Mycol.">
        <title>101 Dothideomycetes genomes: a test case for predicting lifestyles and emergence of pathogens.</title>
        <authorList>
            <person name="Haridas S."/>
            <person name="Albert R."/>
            <person name="Binder M."/>
            <person name="Bloem J."/>
            <person name="Labutti K."/>
            <person name="Salamov A."/>
            <person name="Andreopoulos B."/>
            <person name="Baker S."/>
            <person name="Barry K."/>
            <person name="Bills G."/>
            <person name="Bluhm B."/>
            <person name="Cannon C."/>
            <person name="Castanera R."/>
            <person name="Culley D."/>
            <person name="Daum C."/>
            <person name="Ezra D."/>
            <person name="Gonzalez J."/>
            <person name="Henrissat B."/>
            <person name="Kuo A."/>
            <person name="Liang C."/>
            <person name="Lipzen A."/>
            <person name="Lutzoni F."/>
            <person name="Magnuson J."/>
            <person name="Mondo S."/>
            <person name="Nolan M."/>
            <person name="Ohm R."/>
            <person name="Pangilinan J."/>
            <person name="Park H.-J."/>
            <person name="Ramirez L."/>
            <person name="Alfaro M."/>
            <person name="Sun H."/>
            <person name="Tritt A."/>
            <person name="Yoshinaga Y."/>
            <person name="Zwiers L.-H."/>
            <person name="Turgeon B."/>
            <person name="Goodwin S."/>
            <person name="Spatafora J."/>
            <person name="Crous P."/>
            <person name="Grigoriev I."/>
        </authorList>
    </citation>
    <scope>NUCLEOTIDE SEQUENCE</scope>
    <source>
        <strain evidence="3">CBS 110217</strain>
    </source>
</reference>
<dbReference type="InterPro" id="IPR011021">
    <property type="entry name" value="Arrestin-like_N"/>
</dbReference>
<dbReference type="EMBL" id="ML978208">
    <property type="protein sequence ID" value="KAF2028838.1"/>
    <property type="molecule type" value="Genomic_DNA"/>
</dbReference>
<name>A0A9P4H627_9PLEO</name>
<dbReference type="AlphaFoldDB" id="A0A9P4H627"/>
<comment type="caution">
    <text evidence="3">The sequence shown here is derived from an EMBL/GenBank/DDBJ whole genome shotgun (WGS) entry which is preliminary data.</text>
</comment>
<dbReference type="Gene3D" id="2.60.40.640">
    <property type="match status" value="1"/>
</dbReference>
<dbReference type="Pfam" id="PF00339">
    <property type="entry name" value="Arrestin_N"/>
    <property type="match status" value="1"/>
</dbReference>
<feature type="domain" description="Arrestin-like N-terminal" evidence="2">
    <location>
        <begin position="26"/>
        <end position="128"/>
    </location>
</feature>
<feature type="region of interest" description="Disordered" evidence="1">
    <location>
        <begin position="127"/>
        <end position="172"/>
    </location>
</feature>
<protein>
    <recommendedName>
        <fullName evidence="2">Arrestin-like N-terminal domain-containing protein</fullName>
    </recommendedName>
</protein>
<dbReference type="InterPro" id="IPR014752">
    <property type="entry name" value="Arrestin-like_C"/>
</dbReference>
<accession>A0A9P4H627</accession>
<proteinExistence type="predicted"/>
<dbReference type="Proteomes" id="UP000799777">
    <property type="component" value="Unassembled WGS sequence"/>
</dbReference>
<keyword evidence="4" id="KW-1185">Reference proteome</keyword>
<evidence type="ECO:0000259" key="2">
    <source>
        <dbReference type="Pfam" id="PF00339"/>
    </source>
</evidence>
<feature type="non-terminal residue" evidence="3">
    <location>
        <position position="172"/>
    </location>
</feature>
<gene>
    <name evidence="3" type="ORF">EK21DRAFT_68929</name>
</gene>
<evidence type="ECO:0000313" key="3">
    <source>
        <dbReference type="EMBL" id="KAF2028838.1"/>
    </source>
</evidence>
<evidence type="ECO:0000256" key="1">
    <source>
        <dbReference type="SAM" id="MobiDB-lite"/>
    </source>
</evidence>